<feature type="region of interest" description="Disordered" evidence="2">
    <location>
        <begin position="166"/>
        <end position="192"/>
    </location>
</feature>
<feature type="compositionally biased region" description="Low complexity" evidence="2">
    <location>
        <begin position="177"/>
        <end position="192"/>
    </location>
</feature>
<keyword evidence="4" id="KW-1185">Reference proteome</keyword>
<reference evidence="3 4" key="1">
    <citation type="submission" date="2019-07" db="EMBL/GenBank/DDBJ databases">
        <title>New species of Amycolatopsis and Streptomyces.</title>
        <authorList>
            <person name="Duangmal K."/>
            <person name="Teo W.F.A."/>
            <person name="Lipun K."/>
        </authorList>
    </citation>
    <scope>NUCLEOTIDE SEQUENCE [LARGE SCALE GENOMIC DNA]</scope>
    <source>
        <strain evidence="3 4">JCM 30562</strain>
    </source>
</reference>
<protein>
    <recommendedName>
        <fullName evidence="5">DivIVA domain-containing protein</fullName>
    </recommendedName>
</protein>
<evidence type="ECO:0000313" key="4">
    <source>
        <dbReference type="Proteomes" id="UP000318578"/>
    </source>
</evidence>
<dbReference type="PANTHER" id="PTHR35794">
    <property type="entry name" value="CELL DIVISION PROTEIN DIVIVA"/>
    <property type="match status" value="1"/>
</dbReference>
<evidence type="ECO:0008006" key="5">
    <source>
        <dbReference type="Google" id="ProtNLM"/>
    </source>
</evidence>
<sequence length="192" mass="21188">MLPLPLSFPLTLRGYDRTLVDEYLDELHAEIRILTIDRDAALHQAETLADLLEQVRAERAALQARFDTVCRTPADPNAVSARVHRILDLASAEAAEILDTARRQADAVNAQADRARNRILAEARSIAERQLGQAQDRIRQLEEIRARTITQLQAADRALAGAERILANEQSPPARPQAPARPSAPSRARTAA</sequence>
<accession>A0A558APB0</accession>
<feature type="coiled-coil region" evidence="1">
    <location>
        <begin position="98"/>
        <end position="151"/>
    </location>
</feature>
<proteinExistence type="predicted"/>
<gene>
    <name evidence="3" type="ORF">FNH06_00405</name>
</gene>
<dbReference type="Proteomes" id="UP000318578">
    <property type="component" value="Unassembled WGS sequence"/>
</dbReference>
<name>A0A558APB0_9PSEU</name>
<dbReference type="OrthoDB" id="5178145at2"/>
<evidence type="ECO:0000256" key="1">
    <source>
        <dbReference type="SAM" id="Coils"/>
    </source>
</evidence>
<keyword evidence="1" id="KW-0175">Coiled coil</keyword>
<dbReference type="InterPro" id="IPR007793">
    <property type="entry name" value="DivIVA_fam"/>
</dbReference>
<dbReference type="EMBL" id="VJZA01000001">
    <property type="protein sequence ID" value="TVT26104.1"/>
    <property type="molecule type" value="Genomic_DNA"/>
</dbReference>
<feature type="coiled-coil region" evidence="1">
    <location>
        <begin position="38"/>
        <end position="65"/>
    </location>
</feature>
<dbReference type="AlphaFoldDB" id="A0A558APB0"/>
<evidence type="ECO:0000256" key="2">
    <source>
        <dbReference type="SAM" id="MobiDB-lite"/>
    </source>
</evidence>
<evidence type="ECO:0000313" key="3">
    <source>
        <dbReference type="EMBL" id="TVT26104.1"/>
    </source>
</evidence>
<comment type="caution">
    <text evidence="3">The sequence shown here is derived from an EMBL/GenBank/DDBJ whole genome shotgun (WGS) entry which is preliminary data.</text>
</comment>
<dbReference type="PANTHER" id="PTHR35794:SF2">
    <property type="entry name" value="CELL DIVISION PROTEIN DIVIVA"/>
    <property type="match status" value="1"/>
</dbReference>
<organism evidence="3 4">
    <name type="scientific">Amycolatopsis acidiphila</name>
    <dbReference type="NCBI Taxonomy" id="715473"/>
    <lineage>
        <taxon>Bacteria</taxon>
        <taxon>Bacillati</taxon>
        <taxon>Actinomycetota</taxon>
        <taxon>Actinomycetes</taxon>
        <taxon>Pseudonocardiales</taxon>
        <taxon>Pseudonocardiaceae</taxon>
        <taxon>Amycolatopsis</taxon>
    </lineage>
</organism>